<dbReference type="Gene3D" id="3.40.605.10">
    <property type="entry name" value="Aldehyde Dehydrogenase, Chain A, domain 1"/>
    <property type="match status" value="1"/>
</dbReference>
<dbReference type="EMBL" id="JAUSRR010000003">
    <property type="protein sequence ID" value="MDP9922726.1"/>
    <property type="molecule type" value="Genomic_DNA"/>
</dbReference>
<name>A0AAW8DU18_9BURK</name>
<dbReference type="PANTHER" id="PTHR42804:SF1">
    <property type="entry name" value="ALDEHYDE DEHYDROGENASE-RELATED"/>
    <property type="match status" value="1"/>
</dbReference>
<dbReference type="InterPro" id="IPR015590">
    <property type="entry name" value="Aldehyde_DH_dom"/>
</dbReference>
<evidence type="ECO:0000313" key="5">
    <source>
        <dbReference type="Proteomes" id="UP001244295"/>
    </source>
</evidence>
<evidence type="ECO:0000256" key="2">
    <source>
        <dbReference type="ARBA" id="ARBA00023002"/>
    </source>
</evidence>
<protein>
    <submittedName>
        <fullName evidence="4">Acyl-CoA reductase-like NAD-dependent aldehyde dehydrogenase</fullName>
    </submittedName>
</protein>
<organism evidence="4 5">
    <name type="scientific">Variovorax boronicumulans</name>
    <dbReference type="NCBI Taxonomy" id="436515"/>
    <lineage>
        <taxon>Bacteria</taxon>
        <taxon>Pseudomonadati</taxon>
        <taxon>Pseudomonadota</taxon>
        <taxon>Betaproteobacteria</taxon>
        <taxon>Burkholderiales</taxon>
        <taxon>Comamonadaceae</taxon>
        <taxon>Variovorax</taxon>
    </lineage>
</organism>
<dbReference type="Proteomes" id="UP001244295">
    <property type="component" value="Unassembled WGS sequence"/>
</dbReference>
<dbReference type="Pfam" id="PF00171">
    <property type="entry name" value="Aldedh"/>
    <property type="match status" value="1"/>
</dbReference>
<dbReference type="InterPro" id="IPR016163">
    <property type="entry name" value="Ald_DH_C"/>
</dbReference>
<dbReference type="SUPFAM" id="SSF53720">
    <property type="entry name" value="ALDH-like"/>
    <property type="match status" value="1"/>
</dbReference>
<evidence type="ECO:0000259" key="3">
    <source>
        <dbReference type="Pfam" id="PF00171"/>
    </source>
</evidence>
<sequence>MDEEQFGPVLPIIRYGKVQEAIASANRLDLGLGASVWGRDPVQTRQVATQLQAGTVWVNQHGAVHPMVPFGGTKRSGWGVEFGVDGLKSVTTQQVISTRK</sequence>
<accession>A0AAW8DU18</accession>
<dbReference type="AlphaFoldDB" id="A0AAW8DU18"/>
<gene>
    <name evidence="4" type="ORF">J2W25_001747</name>
</gene>
<dbReference type="PANTHER" id="PTHR42804">
    <property type="entry name" value="ALDEHYDE DEHYDROGENASE"/>
    <property type="match status" value="1"/>
</dbReference>
<proteinExistence type="inferred from homology"/>
<keyword evidence="2" id="KW-0560">Oxidoreductase</keyword>
<comment type="similarity">
    <text evidence="1">Belongs to the aldehyde dehydrogenase family.</text>
</comment>
<reference evidence="4" key="1">
    <citation type="submission" date="2023-07" db="EMBL/GenBank/DDBJ databases">
        <title>Sorghum-associated microbial communities from plants grown in Nebraska, USA.</title>
        <authorList>
            <person name="Schachtman D."/>
        </authorList>
    </citation>
    <scope>NUCLEOTIDE SEQUENCE</scope>
    <source>
        <strain evidence="4">DS2795</strain>
    </source>
</reference>
<dbReference type="GO" id="GO:0016620">
    <property type="term" value="F:oxidoreductase activity, acting on the aldehyde or oxo group of donors, NAD or NADP as acceptor"/>
    <property type="evidence" value="ECO:0007669"/>
    <property type="project" value="InterPro"/>
</dbReference>
<feature type="domain" description="Aldehyde dehydrogenase" evidence="3">
    <location>
        <begin position="1"/>
        <end position="95"/>
    </location>
</feature>
<dbReference type="InterPro" id="IPR016162">
    <property type="entry name" value="Ald_DH_N"/>
</dbReference>
<dbReference type="Gene3D" id="3.40.309.10">
    <property type="entry name" value="Aldehyde Dehydrogenase, Chain A, domain 2"/>
    <property type="match status" value="1"/>
</dbReference>
<evidence type="ECO:0000313" key="4">
    <source>
        <dbReference type="EMBL" id="MDP9922726.1"/>
    </source>
</evidence>
<comment type="caution">
    <text evidence="4">The sequence shown here is derived from an EMBL/GenBank/DDBJ whole genome shotgun (WGS) entry which is preliminary data.</text>
</comment>
<evidence type="ECO:0000256" key="1">
    <source>
        <dbReference type="ARBA" id="ARBA00009986"/>
    </source>
</evidence>
<dbReference type="InterPro" id="IPR016161">
    <property type="entry name" value="Ald_DH/histidinol_DH"/>
</dbReference>